<dbReference type="PANTHER" id="PTHR43394:SF1">
    <property type="entry name" value="ATP-BINDING CASSETTE SUB-FAMILY B MEMBER 10, MITOCHONDRIAL"/>
    <property type="match status" value="1"/>
</dbReference>
<evidence type="ECO:0000256" key="1">
    <source>
        <dbReference type="ARBA" id="ARBA00004651"/>
    </source>
</evidence>
<dbReference type="InterPro" id="IPR003593">
    <property type="entry name" value="AAA+_ATPase"/>
</dbReference>
<reference evidence="11" key="1">
    <citation type="journal article" date="2019" name="Int. J. Syst. Evol. Microbiol.">
        <title>The Global Catalogue of Microorganisms (GCM) 10K type strain sequencing project: providing services to taxonomists for standard genome sequencing and annotation.</title>
        <authorList>
            <consortium name="The Broad Institute Genomics Platform"/>
            <consortium name="The Broad Institute Genome Sequencing Center for Infectious Disease"/>
            <person name="Wu L."/>
            <person name="Ma J."/>
        </authorList>
    </citation>
    <scope>NUCLEOTIDE SEQUENCE [LARGE SCALE GENOMIC DNA]</scope>
    <source>
        <strain evidence="11">KCTC 52042</strain>
    </source>
</reference>
<feature type="domain" description="ABC transmembrane type-1" evidence="9">
    <location>
        <begin position="30"/>
        <end position="312"/>
    </location>
</feature>
<evidence type="ECO:0000256" key="4">
    <source>
        <dbReference type="ARBA" id="ARBA00022840"/>
    </source>
</evidence>
<feature type="transmembrane region" description="Helical" evidence="7">
    <location>
        <begin position="169"/>
        <end position="187"/>
    </location>
</feature>
<keyword evidence="2 7" id="KW-0812">Transmembrane</keyword>
<dbReference type="SUPFAM" id="SSF90123">
    <property type="entry name" value="ABC transporter transmembrane region"/>
    <property type="match status" value="1"/>
</dbReference>
<keyword evidence="11" id="KW-1185">Reference proteome</keyword>
<dbReference type="Gene3D" id="3.40.50.300">
    <property type="entry name" value="P-loop containing nucleotide triphosphate hydrolases"/>
    <property type="match status" value="1"/>
</dbReference>
<sequence length="591" mass="67563">MSNKQDSKAVDTTLIRRLYFFLKPYRWFVLLAIGLTLSASYLGTIRPKLTQIAVDEYIAVDDFEGLWWIITLLGGALLGEFILLVFNTYITRWFGQNALYSLRNTVFKKIQTLNVQFFDKNPIGRLITRTTSDIEALSELLSDGVVAITGDLFRIIFILYFMFSMNWELSIVTLTVLPILFYATFWFKAKVRATFLEVRDKIAQLNSFVQEHINGMDVVQLFNREEKQREKFEKINAGHRDAYIETIFYFAIFWPIVEVTASLAMALIVWYGGARALMDGVTFGVLLAFIQYARQFFRPIQGLSEKFNTLQSALASSERIFGVLDTKTKVLEKDNPTAIKDPKGKIEFENVWFKYNQDEDYVLKDVSFTAEPGEDIAIVGATGAGKTTIINILMRFYDIEKGSVKIDGVDIRDLSLYDLRSHFGLVLQDNALFSGSILDNITLGHPDITREQVIEAAHKVEAHRFIEKLPETYDYVLQERGASLSMGQRQLICFVRALVYNPEILILDEATSSVDSETESLVTESSRLMMEGRTSIVVAHRLSTIQHADRILVMHKGEIRESGSHQELVLQENGLYKKLYELQYKDQLVAK</sequence>
<evidence type="ECO:0000256" key="3">
    <source>
        <dbReference type="ARBA" id="ARBA00022741"/>
    </source>
</evidence>
<dbReference type="InterPro" id="IPR011527">
    <property type="entry name" value="ABC1_TM_dom"/>
</dbReference>
<dbReference type="GO" id="GO:0005524">
    <property type="term" value="F:ATP binding"/>
    <property type="evidence" value="ECO:0007669"/>
    <property type="project" value="UniProtKB-KW"/>
</dbReference>
<gene>
    <name evidence="10" type="ORF">ACFSVN_06700</name>
</gene>
<name>A0ABW5JKI7_9BACT</name>
<evidence type="ECO:0000256" key="6">
    <source>
        <dbReference type="ARBA" id="ARBA00023136"/>
    </source>
</evidence>
<comment type="caution">
    <text evidence="10">The sequence shown here is derived from an EMBL/GenBank/DDBJ whole genome shotgun (WGS) entry which is preliminary data.</text>
</comment>
<dbReference type="InterPro" id="IPR036640">
    <property type="entry name" value="ABC1_TM_sf"/>
</dbReference>
<keyword evidence="3" id="KW-0547">Nucleotide-binding</keyword>
<dbReference type="EMBL" id="JBHULI010000024">
    <property type="protein sequence ID" value="MFD2532129.1"/>
    <property type="molecule type" value="Genomic_DNA"/>
</dbReference>
<evidence type="ECO:0000259" key="9">
    <source>
        <dbReference type="PROSITE" id="PS50929"/>
    </source>
</evidence>
<dbReference type="InterPro" id="IPR039421">
    <property type="entry name" value="Type_1_exporter"/>
</dbReference>
<feature type="transmembrane region" description="Helical" evidence="7">
    <location>
        <begin position="247"/>
        <end position="270"/>
    </location>
</feature>
<dbReference type="Gene3D" id="1.20.1560.10">
    <property type="entry name" value="ABC transporter type 1, transmembrane domain"/>
    <property type="match status" value="1"/>
</dbReference>
<evidence type="ECO:0000256" key="2">
    <source>
        <dbReference type="ARBA" id="ARBA00022692"/>
    </source>
</evidence>
<dbReference type="SUPFAM" id="SSF52540">
    <property type="entry name" value="P-loop containing nucleoside triphosphate hydrolases"/>
    <property type="match status" value="1"/>
</dbReference>
<dbReference type="SMART" id="SM00382">
    <property type="entry name" value="AAA"/>
    <property type="match status" value="1"/>
</dbReference>
<dbReference type="PROSITE" id="PS50929">
    <property type="entry name" value="ABC_TM1F"/>
    <property type="match status" value="1"/>
</dbReference>
<dbReference type="Proteomes" id="UP001597460">
    <property type="component" value="Unassembled WGS sequence"/>
</dbReference>
<feature type="domain" description="ABC transporter" evidence="8">
    <location>
        <begin position="346"/>
        <end position="581"/>
    </location>
</feature>
<feature type="transmembrane region" description="Helical" evidence="7">
    <location>
        <begin position="25"/>
        <end position="45"/>
    </location>
</feature>
<keyword evidence="5 7" id="KW-1133">Transmembrane helix</keyword>
<keyword evidence="4 10" id="KW-0067">ATP-binding</keyword>
<keyword evidence="6 7" id="KW-0472">Membrane</keyword>
<evidence type="ECO:0000313" key="10">
    <source>
        <dbReference type="EMBL" id="MFD2532129.1"/>
    </source>
</evidence>
<proteinExistence type="predicted"/>
<evidence type="ECO:0000256" key="7">
    <source>
        <dbReference type="SAM" id="Phobius"/>
    </source>
</evidence>
<comment type="subcellular location">
    <subcellularLocation>
        <location evidence="1">Cell membrane</location>
        <topology evidence="1">Multi-pass membrane protein</topology>
    </subcellularLocation>
</comment>
<accession>A0ABW5JKI7</accession>
<dbReference type="Pfam" id="PF00664">
    <property type="entry name" value="ABC_membrane"/>
    <property type="match status" value="1"/>
</dbReference>
<evidence type="ECO:0000256" key="5">
    <source>
        <dbReference type="ARBA" id="ARBA00022989"/>
    </source>
</evidence>
<dbReference type="PROSITE" id="PS50893">
    <property type="entry name" value="ABC_TRANSPORTER_2"/>
    <property type="match status" value="1"/>
</dbReference>
<evidence type="ECO:0000259" key="8">
    <source>
        <dbReference type="PROSITE" id="PS50893"/>
    </source>
</evidence>
<dbReference type="PANTHER" id="PTHR43394">
    <property type="entry name" value="ATP-DEPENDENT PERMEASE MDL1, MITOCHONDRIAL"/>
    <property type="match status" value="1"/>
</dbReference>
<feature type="transmembrane region" description="Helical" evidence="7">
    <location>
        <begin position="276"/>
        <end position="293"/>
    </location>
</feature>
<organism evidence="10 11">
    <name type="scientific">Gracilimonas halophila</name>
    <dbReference type="NCBI Taxonomy" id="1834464"/>
    <lineage>
        <taxon>Bacteria</taxon>
        <taxon>Pseudomonadati</taxon>
        <taxon>Balneolota</taxon>
        <taxon>Balneolia</taxon>
        <taxon>Balneolales</taxon>
        <taxon>Balneolaceae</taxon>
        <taxon>Gracilimonas</taxon>
    </lineage>
</organism>
<feature type="transmembrane region" description="Helical" evidence="7">
    <location>
        <begin position="65"/>
        <end position="86"/>
    </location>
</feature>
<dbReference type="Pfam" id="PF00005">
    <property type="entry name" value="ABC_tran"/>
    <property type="match status" value="1"/>
</dbReference>
<dbReference type="InterPro" id="IPR027417">
    <property type="entry name" value="P-loop_NTPase"/>
</dbReference>
<protein>
    <submittedName>
        <fullName evidence="10">ABC transporter ATP-binding protein</fullName>
    </submittedName>
</protein>
<dbReference type="RefSeq" id="WP_390300300.1">
    <property type="nucleotide sequence ID" value="NZ_JBHULI010000024.1"/>
</dbReference>
<dbReference type="InterPro" id="IPR003439">
    <property type="entry name" value="ABC_transporter-like_ATP-bd"/>
</dbReference>
<dbReference type="CDD" id="cd03254">
    <property type="entry name" value="ABCC_Glucan_exporter_like"/>
    <property type="match status" value="1"/>
</dbReference>
<evidence type="ECO:0000313" key="11">
    <source>
        <dbReference type="Proteomes" id="UP001597460"/>
    </source>
</evidence>
<dbReference type="CDD" id="cd18544">
    <property type="entry name" value="ABC_6TM_TmrA_like"/>
    <property type="match status" value="1"/>
</dbReference>